<keyword evidence="2" id="KW-1185">Reference proteome</keyword>
<accession>A0AAD7MCQ3</accession>
<sequence>MLPLGTCPALAARMVKRRYEPGHWKMKAVSTKIPEKTRALPDQAFEQDRAIGLWDGEHFYVVTLAAMVGALDAPCPQAHAFQRCRRLSQYAYISPGRSHNEGGARTARDCLVIRTQTIRAQTIRTQTIRTQTVAYLRTVRRTPFIGWARLCRRLHGLAENLGRGT</sequence>
<reference evidence="1" key="1">
    <citation type="submission" date="2023-03" db="EMBL/GenBank/DDBJ databases">
        <title>Massive genome expansion in bonnet fungi (Mycena s.s.) driven by repeated elements and novel gene families across ecological guilds.</title>
        <authorList>
            <consortium name="Lawrence Berkeley National Laboratory"/>
            <person name="Harder C.B."/>
            <person name="Miyauchi S."/>
            <person name="Viragh M."/>
            <person name="Kuo A."/>
            <person name="Thoen E."/>
            <person name="Andreopoulos B."/>
            <person name="Lu D."/>
            <person name="Skrede I."/>
            <person name="Drula E."/>
            <person name="Henrissat B."/>
            <person name="Morin E."/>
            <person name="Kohler A."/>
            <person name="Barry K."/>
            <person name="LaButti K."/>
            <person name="Morin E."/>
            <person name="Salamov A."/>
            <person name="Lipzen A."/>
            <person name="Mereny Z."/>
            <person name="Hegedus B."/>
            <person name="Baldrian P."/>
            <person name="Stursova M."/>
            <person name="Weitz H."/>
            <person name="Taylor A."/>
            <person name="Grigoriev I.V."/>
            <person name="Nagy L.G."/>
            <person name="Martin F."/>
            <person name="Kauserud H."/>
        </authorList>
    </citation>
    <scope>NUCLEOTIDE SEQUENCE</scope>
    <source>
        <strain evidence="1">CBHHK067</strain>
    </source>
</reference>
<name>A0AAD7MCQ3_MYCRO</name>
<dbReference type="Proteomes" id="UP001221757">
    <property type="component" value="Unassembled WGS sequence"/>
</dbReference>
<protein>
    <submittedName>
        <fullName evidence="1">Uncharacterized protein</fullName>
    </submittedName>
</protein>
<gene>
    <name evidence="1" type="ORF">B0H17DRAFT_1123517</name>
</gene>
<evidence type="ECO:0000313" key="2">
    <source>
        <dbReference type="Proteomes" id="UP001221757"/>
    </source>
</evidence>
<dbReference type="AlphaFoldDB" id="A0AAD7MCQ3"/>
<proteinExistence type="predicted"/>
<evidence type="ECO:0000313" key="1">
    <source>
        <dbReference type="EMBL" id="KAJ7710360.1"/>
    </source>
</evidence>
<dbReference type="EMBL" id="JARKIE010000001">
    <property type="protein sequence ID" value="KAJ7710360.1"/>
    <property type="molecule type" value="Genomic_DNA"/>
</dbReference>
<comment type="caution">
    <text evidence="1">The sequence shown here is derived from an EMBL/GenBank/DDBJ whole genome shotgun (WGS) entry which is preliminary data.</text>
</comment>
<organism evidence="1 2">
    <name type="scientific">Mycena rosella</name>
    <name type="common">Pink bonnet</name>
    <name type="synonym">Agaricus rosellus</name>
    <dbReference type="NCBI Taxonomy" id="1033263"/>
    <lineage>
        <taxon>Eukaryota</taxon>
        <taxon>Fungi</taxon>
        <taxon>Dikarya</taxon>
        <taxon>Basidiomycota</taxon>
        <taxon>Agaricomycotina</taxon>
        <taxon>Agaricomycetes</taxon>
        <taxon>Agaricomycetidae</taxon>
        <taxon>Agaricales</taxon>
        <taxon>Marasmiineae</taxon>
        <taxon>Mycenaceae</taxon>
        <taxon>Mycena</taxon>
    </lineage>
</organism>